<keyword evidence="1" id="KW-0732">Signal</keyword>
<evidence type="ECO:0000313" key="2">
    <source>
        <dbReference type="EMBL" id="MBB4026137.1"/>
    </source>
</evidence>
<evidence type="ECO:0000313" key="3">
    <source>
        <dbReference type="Proteomes" id="UP000546007"/>
    </source>
</evidence>
<evidence type="ECO:0000256" key="1">
    <source>
        <dbReference type="SAM" id="SignalP"/>
    </source>
</evidence>
<organism evidence="2 3">
    <name type="scientific">Butyricimonas faecihominis</name>
    <dbReference type="NCBI Taxonomy" id="1472416"/>
    <lineage>
        <taxon>Bacteria</taxon>
        <taxon>Pseudomonadati</taxon>
        <taxon>Bacteroidota</taxon>
        <taxon>Bacteroidia</taxon>
        <taxon>Bacteroidales</taxon>
        <taxon>Odoribacteraceae</taxon>
        <taxon>Butyricimonas</taxon>
    </lineage>
</organism>
<dbReference type="EMBL" id="JACIES010000004">
    <property type="protein sequence ID" value="MBB4026137.1"/>
    <property type="molecule type" value="Genomic_DNA"/>
</dbReference>
<proteinExistence type="predicted"/>
<protein>
    <submittedName>
        <fullName evidence="2">Uncharacterized protein</fullName>
    </submittedName>
</protein>
<dbReference type="AlphaFoldDB" id="A0A7W6MYT0"/>
<reference evidence="2 3" key="1">
    <citation type="submission" date="2020-08" db="EMBL/GenBank/DDBJ databases">
        <title>Genomic Encyclopedia of Type Strains, Phase IV (KMG-IV): sequencing the most valuable type-strain genomes for metagenomic binning, comparative biology and taxonomic classification.</title>
        <authorList>
            <person name="Goeker M."/>
        </authorList>
    </citation>
    <scope>NUCLEOTIDE SEQUENCE [LARGE SCALE GENOMIC DNA]</scope>
    <source>
        <strain evidence="2 3">DSM 105721</strain>
    </source>
</reference>
<name>A0A7W6MYT0_9BACT</name>
<accession>A0A7W6MYT0</accession>
<gene>
    <name evidence="2" type="ORF">GGR14_001927</name>
</gene>
<dbReference type="GeneID" id="93102455"/>
<sequence length="177" mass="20855">MKLIISLFALLCFSICLNAQEVDREVKIEKVLTKHWGDSTFMYYVGGKFLQYGFEKLAPSVKDDTLLKERERELNSLIFSWSKGSVKEVQKILQDKEEFGLLVFEVYFDRDGKAVGGTLMMSENVFNILTKKEVIKIYHRMMNRIYETRYYRFEEQDKLGSMWGFLIRPADYLAPVK</sequence>
<keyword evidence="3" id="KW-1185">Reference proteome</keyword>
<feature type="chain" id="PRO_5030758404" evidence="1">
    <location>
        <begin position="20"/>
        <end position="177"/>
    </location>
</feature>
<dbReference type="RefSeq" id="WP_151411892.1">
    <property type="nucleotide sequence ID" value="NZ_AP028155.1"/>
</dbReference>
<comment type="caution">
    <text evidence="2">The sequence shown here is derived from an EMBL/GenBank/DDBJ whole genome shotgun (WGS) entry which is preliminary data.</text>
</comment>
<feature type="signal peptide" evidence="1">
    <location>
        <begin position="1"/>
        <end position="19"/>
    </location>
</feature>
<dbReference type="Proteomes" id="UP000546007">
    <property type="component" value="Unassembled WGS sequence"/>
</dbReference>